<reference evidence="3" key="1">
    <citation type="submission" date="2021-03" db="EMBL/GenBank/DDBJ databases">
        <title>Comparative genomics and phylogenomic investigation of the class Geoglossomycetes provide insights into ecological specialization and systematics.</title>
        <authorList>
            <person name="Melie T."/>
            <person name="Pirro S."/>
            <person name="Miller A.N."/>
            <person name="Quandt A."/>
        </authorList>
    </citation>
    <scope>NUCLEOTIDE SEQUENCE</scope>
    <source>
        <strain evidence="3">CAQ_001_2017</strain>
    </source>
</reference>
<dbReference type="GO" id="GO:0005524">
    <property type="term" value="F:ATP binding"/>
    <property type="evidence" value="ECO:0007669"/>
    <property type="project" value="UniProtKB-UniRule"/>
</dbReference>
<name>A0A9P8LCL6_9PEZI</name>
<dbReference type="AlphaFoldDB" id="A0A9P8LCL6"/>
<dbReference type="SMART" id="SM00355">
    <property type="entry name" value="ZnF_C2H2"/>
    <property type="match status" value="2"/>
</dbReference>
<feature type="domain" description="Protein kinase" evidence="2">
    <location>
        <begin position="480"/>
        <end position="745"/>
    </location>
</feature>
<organism evidence="3 4">
    <name type="scientific">Trichoglossum hirsutum</name>
    <dbReference type="NCBI Taxonomy" id="265104"/>
    <lineage>
        <taxon>Eukaryota</taxon>
        <taxon>Fungi</taxon>
        <taxon>Dikarya</taxon>
        <taxon>Ascomycota</taxon>
        <taxon>Pezizomycotina</taxon>
        <taxon>Geoglossomycetes</taxon>
        <taxon>Geoglossales</taxon>
        <taxon>Geoglossaceae</taxon>
        <taxon>Trichoglossum</taxon>
    </lineage>
</organism>
<dbReference type="PANTHER" id="PTHR35391">
    <property type="entry name" value="C2H2-TYPE DOMAIN-CONTAINING PROTEIN-RELATED"/>
    <property type="match status" value="1"/>
</dbReference>
<dbReference type="GO" id="GO:0004672">
    <property type="term" value="F:protein kinase activity"/>
    <property type="evidence" value="ECO:0007669"/>
    <property type="project" value="InterPro"/>
</dbReference>
<gene>
    <name evidence="3" type="ORF">GP486_003587</name>
</gene>
<evidence type="ECO:0000313" key="4">
    <source>
        <dbReference type="Proteomes" id="UP000750711"/>
    </source>
</evidence>
<feature type="binding site" evidence="1">
    <location>
        <position position="512"/>
    </location>
    <ligand>
        <name>ATP</name>
        <dbReference type="ChEBI" id="CHEBI:30616"/>
    </ligand>
</feature>
<keyword evidence="1" id="KW-0547">Nucleotide-binding</keyword>
<dbReference type="InterPro" id="IPR017441">
    <property type="entry name" value="Protein_kinase_ATP_BS"/>
</dbReference>
<comment type="caution">
    <text evidence="3">The sequence shown here is derived from an EMBL/GenBank/DDBJ whole genome shotgun (WGS) entry which is preliminary data.</text>
</comment>
<dbReference type="PROSITE" id="PS50011">
    <property type="entry name" value="PROTEIN_KINASE_DOM"/>
    <property type="match status" value="1"/>
</dbReference>
<sequence length="773" mass="87446">MELPKSIEETVPATARARDRKILAAFEECVALLPTTTSRPSREQFQALAQGLGIDSGDLDHMLRHSGALRRRVIGLLRQLRQILSEEQLPSGSQNLNRNINGPDIESALDYTTCSLVALLSTFKEPTPSDDIQRLSKAVSEDIYTQFDIQRMKDKFPKCHEKLQRRLGILNRLRRLRFQDAQFAFQRRAQIAMYRDFNARQNSSGPILLDETRRSLPELLDEYASEDMSETSSIASYTSGYSSVQWDADSAGSENETQAAEPRAIRPDVEPLQIPRMPKPIRDGTDTQCPFCKLSLEAGIDAEDWQNHVLQDLEPFMCTFGGCAQSYRTYGSRQDWQRHESSKHRLIHLWICHDCDDSWADLKEFKVHMNTKHQGTFMTPQLESIAQLCKVVRQNDRPRNACILCGARFHGTVQEEYDHLASHLLDIALFVLPVLDCQGELDSTLTDQEDDFRSDTYEAPESISGLKWLQHFDKNSIVPFETRGILGMGGFASTVSAVCTIGSTAGTRYAIKSYRKRGSESRRADTERRVMTEVEVLRRLRHVHVISIVGCYLVSKAYNLVLFPVADQNLEELLEESAPLQTKWFGCLAAGLAYLRAQRIEYLDAKPSNILIKGNRILFGGFGHIRDLSSAEDSESDTSPEYTPRYAAPEVLNYDRRASSSTIFSLGCVFLEMLTVLSGKRIKEIEGYGARPYGRNIFGAKGWLSHIELNIPSGLQEIRLLCLEMLEIHPISRPIIYELLDRIVEADKAQVQRPENLSTTRLIGRCEARSLVG</sequence>
<dbReference type="CDD" id="cd00180">
    <property type="entry name" value="PKc"/>
    <property type="match status" value="1"/>
</dbReference>
<dbReference type="InterPro" id="IPR013087">
    <property type="entry name" value="Znf_C2H2_type"/>
</dbReference>
<dbReference type="EMBL" id="JAGHQM010000495">
    <property type="protein sequence ID" value="KAH0559895.1"/>
    <property type="molecule type" value="Genomic_DNA"/>
</dbReference>
<dbReference type="Gene3D" id="3.30.200.20">
    <property type="entry name" value="Phosphorylase Kinase, domain 1"/>
    <property type="match status" value="1"/>
</dbReference>
<dbReference type="PANTHER" id="PTHR35391:SF7">
    <property type="entry name" value="C2H2-TYPE DOMAIN-CONTAINING PROTEIN"/>
    <property type="match status" value="1"/>
</dbReference>
<keyword evidence="4" id="KW-1185">Reference proteome</keyword>
<dbReference type="Pfam" id="PF00069">
    <property type="entry name" value="Pkinase"/>
    <property type="match status" value="1"/>
</dbReference>
<dbReference type="InterPro" id="IPR000719">
    <property type="entry name" value="Prot_kinase_dom"/>
</dbReference>
<dbReference type="Gene3D" id="1.10.510.10">
    <property type="entry name" value="Transferase(Phosphotransferase) domain 1"/>
    <property type="match status" value="1"/>
</dbReference>
<dbReference type="PROSITE" id="PS00107">
    <property type="entry name" value="PROTEIN_KINASE_ATP"/>
    <property type="match status" value="1"/>
</dbReference>
<evidence type="ECO:0000313" key="3">
    <source>
        <dbReference type="EMBL" id="KAH0559895.1"/>
    </source>
</evidence>
<evidence type="ECO:0000259" key="2">
    <source>
        <dbReference type="PROSITE" id="PS50011"/>
    </source>
</evidence>
<evidence type="ECO:0000256" key="1">
    <source>
        <dbReference type="PROSITE-ProRule" id="PRU10141"/>
    </source>
</evidence>
<proteinExistence type="predicted"/>
<dbReference type="Proteomes" id="UP000750711">
    <property type="component" value="Unassembled WGS sequence"/>
</dbReference>
<accession>A0A9P8LCL6</accession>
<dbReference type="PROSITE" id="PS00028">
    <property type="entry name" value="ZINC_FINGER_C2H2_1"/>
    <property type="match status" value="1"/>
</dbReference>
<keyword evidence="1" id="KW-0067">ATP-binding</keyword>
<dbReference type="SUPFAM" id="SSF56112">
    <property type="entry name" value="Protein kinase-like (PK-like)"/>
    <property type="match status" value="1"/>
</dbReference>
<protein>
    <recommendedName>
        <fullName evidence="2">Protein kinase domain-containing protein</fullName>
    </recommendedName>
</protein>
<dbReference type="InterPro" id="IPR011009">
    <property type="entry name" value="Kinase-like_dom_sf"/>
</dbReference>